<dbReference type="Proteomes" id="UP000483293">
    <property type="component" value="Unassembled WGS sequence"/>
</dbReference>
<proteinExistence type="predicted"/>
<evidence type="ECO:0000313" key="2">
    <source>
        <dbReference type="EMBL" id="NEG55399.1"/>
    </source>
</evidence>
<dbReference type="EMBL" id="WHZV01000005">
    <property type="protein sequence ID" value="NEG55399.1"/>
    <property type="molecule type" value="Genomic_DNA"/>
</dbReference>
<dbReference type="AlphaFoldDB" id="A0A6L9STI3"/>
<sequence length="150" mass="17478">MNKYGKANRRKARRIERRTSEASIKPQAYSIPVGAEDEDVEYYYSEHVSIMHRLKTYRGRVVAFSIQIRETDEEQRSLHCIFRYDMAMPESDLHRHVLHPNGDNLGDKTVVDRIPSDGTGSSFVASKYEELAVSIYDIVEAQYERWCSEK</sequence>
<protein>
    <submittedName>
        <fullName evidence="2">Uncharacterized protein</fullName>
    </submittedName>
</protein>
<accession>A0A6L9STI3</accession>
<comment type="caution">
    <text evidence="2">The sequence shown here is derived from an EMBL/GenBank/DDBJ whole genome shotgun (WGS) entry which is preliminary data.</text>
</comment>
<keyword evidence="3" id="KW-1185">Reference proteome</keyword>
<dbReference type="RefSeq" id="WP_163197113.1">
    <property type="nucleotide sequence ID" value="NZ_WHZV01000005.1"/>
</dbReference>
<evidence type="ECO:0000313" key="3">
    <source>
        <dbReference type="Proteomes" id="UP000483293"/>
    </source>
</evidence>
<feature type="region of interest" description="Disordered" evidence="1">
    <location>
        <begin position="1"/>
        <end position="21"/>
    </location>
</feature>
<name>A0A6L9STI3_9BIFI</name>
<gene>
    <name evidence="2" type="ORF">GFD21_06395</name>
</gene>
<organism evidence="2 3">
    <name type="scientific">Bifidobacterium platyrrhinorum</name>
    <dbReference type="NCBI Taxonomy" id="2661628"/>
    <lineage>
        <taxon>Bacteria</taxon>
        <taxon>Bacillati</taxon>
        <taxon>Actinomycetota</taxon>
        <taxon>Actinomycetes</taxon>
        <taxon>Bifidobacteriales</taxon>
        <taxon>Bifidobacteriaceae</taxon>
        <taxon>Bifidobacterium</taxon>
    </lineage>
</organism>
<reference evidence="2 3" key="1">
    <citation type="submission" date="2019-10" db="EMBL/GenBank/DDBJ databases">
        <title>Bifidobacterium from non-human primates.</title>
        <authorList>
            <person name="Modesto M."/>
        </authorList>
    </citation>
    <scope>NUCLEOTIDE SEQUENCE [LARGE SCALE GENOMIC DNA]</scope>
    <source>
        <strain evidence="2 3">SMA15</strain>
    </source>
</reference>
<feature type="compositionally biased region" description="Basic residues" evidence="1">
    <location>
        <begin position="1"/>
        <end position="16"/>
    </location>
</feature>
<evidence type="ECO:0000256" key="1">
    <source>
        <dbReference type="SAM" id="MobiDB-lite"/>
    </source>
</evidence>